<dbReference type="EMBL" id="CM026431">
    <property type="protein sequence ID" value="KAG0559255.1"/>
    <property type="molecule type" value="Genomic_DNA"/>
</dbReference>
<gene>
    <name evidence="1" type="ORF">KC19_10G090900</name>
</gene>
<keyword evidence="2" id="KW-1185">Reference proteome</keyword>
<sequence>MVSLSEVFEPKGAYTPFVIPTYSASEGGNMDLTYQLGMTVNATVQNPAKREMLVNYVKNTMGYDTCDIDSRNNTVRVYNLGGLNTSAILKFIKKTIDKNATVQRTE</sequence>
<accession>A0A8T0GL14</accession>
<reference evidence="1" key="1">
    <citation type="submission" date="2020-06" db="EMBL/GenBank/DDBJ databases">
        <title>WGS assembly of Ceratodon purpureus strain R40.</title>
        <authorList>
            <person name="Carey S.B."/>
            <person name="Jenkins J."/>
            <person name="Shu S."/>
            <person name="Lovell J.T."/>
            <person name="Sreedasyam A."/>
            <person name="Maumus F."/>
            <person name="Tiley G.P."/>
            <person name="Fernandez-Pozo N."/>
            <person name="Barry K."/>
            <person name="Chen C."/>
            <person name="Wang M."/>
            <person name="Lipzen A."/>
            <person name="Daum C."/>
            <person name="Saski C.A."/>
            <person name="Payton A.C."/>
            <person name="Mcbreen J.C."/>
            <person name="Conrad R.E."/>
            <person name="Kollar L.M."/>
            <person name="Olsson S."/>
            <person name="Huttunen S."/>
            <person name="Landis J.B."/>
            <person name="Wickett N.J."/>
            <person name="Johnson M.G."/>
            <person name="Rensing S.A."/>
            <person name="Grimwood J."/>
            <person name="Schmutz J."/>
            <person name="Mcdaniel S.F."/>
        </authorList>
    </citation>
    <scope>NUCLEOTIDE SEQUENCE</scope>
    <source>
        <strain evidence="1">R40</strain>
    </source>
</reference>
<protein>
    <submittedName>
        <fullName evidence="1">Uncharacterized protein</fullName>
    </submittedName>
</protein>
<proteinExistence type="predicted"/>
<name>A0A8T0GL14_CERPU</name>
<dbReference type="Proteomes" id="UP000822688">
    <property type="component" value="Chromosome 10"/>
</dbReference>
<dbReference type="AlphaFoldDB" id="A0A8T0GL14"/>
<evidence type="ECO:0000313" key="2">
    <source>
        <dbReference type="Proteomes" id="UP000822688"/>
    </source>
</evidence>
<evidence type="ECO:0000313" key="1">
    <source>
        <dbReference type="EMBL" id="KAG0559255.1"/>
    </source>
</evidence>
<organism evidence="1 2">
    <name type="scientific">Ceratodon purpureus</name>
    <name type="common">Fire moss</name>
    <name type="synonym">Dicranum purpureum</name>
    <dbReference type="NCBI Taxonomy" id="3225"/>
    <lineage>
        <taxon>Eukaryota</taxon>
        <taxon>Viridiplantae</taxon>
        <taxon>Streptophyta</taxon>
        <taxon>Embryophyta</taxon>
        <taxon>Bryophyta</taxon>
        <taxon>Bryophytina</taxon>
        <taxon>Bryopsida</taxon>
        <taxon>Dicranidae</taxon>
        <taxon>Pseudoditrichales</taxon>
        <taxon>Ditrichaceae</taxon>
        <taxon>Ceratodon</taxon>
    </lineage>
</organism>
<comment type="caution">
    <text evidence="1">The sequence shown here is derived from an EMBL/GenBank/DDBJ whole genome shotgun (WGS) entry which is preliminary data.</text>
</comment>